<feature type="compositionally biased region" description="Basic and acidic residues" evidence="3">
    <location>
        <begin position="1"/>
        <end position="20"/>
    </location>
</feature>
<feature type="domain" description="SPRY" evidence="4">
    <location>
        <begin position="79"/>
        <end position="229"/>
    </location>
</feature>
<dbReference type="GeneID" id="116203259"/>
<feature type="region of interest" description="Disordered" evidence="3">
    <location>
        <begin position="516"/>
        <end position="537"/>
    </location>
</feature>
<evidence type="ECO:0000313" key="6">
    <source>
        <dbReference type="RefSeq" id="XP_031390794.1"/>
    </source>
</evidence>
<dbReference type="Pfam" id="PF13671">
    <property type="entry name" value="AAA_33"/>
    <property type="match status" value="1"/>
</dbReference>
<dbReference type="GO" id="GO:0003723">
    <property type="term" value="F:RNA binding"/>
    <property type="evidence" value="ECO:0007669"/>
    <property type="project" value="TreeGrafter"/>
</dbReference>
<dbReference type="InterPro" id="IPR043136">
    <property type="entry name" value="B30.2/SPRY_sf"/>
</dbReference>
<dbReference type="AlphaFoldDB" id="A0A6P8D8F0"/>
<sequence>MASLKREIPDDRKVEPELNKTRTAGDVPEPAAKQRVALNPADCSLDFNIDGSGLQGSGFHEGAFAYCWSGARATVGISGGKYCFGCKIVSVQPVDMCDTPSEDQHLCSIGVSRVEEPVENLGETQQSFGFGSTGKFLTAGKFSDYGEKFGVGDTIVCAVDIESVGKYSDYAIIGFSKNGQWLGTATVFYVSPMLRMNDASVRKHQWKLALFPHVLLKNVVVELQFSLEDGLVPEGGFKPWDFAIEKGNAVRGPVLTSVSECEVIMMVGLPASGKTTWAEKWIRDHPEKRYVLLGLNLIRGQMKMPRLIRKQNDRDLFDRLMDKEPAIFYSLLLRAANTPRNFIIDQTNLHKSGRQRKLKLFALFKKIAAVVFPGPAELKFRSHKRLRETGLEVPAHAVNSMMASFVLPMSKDMPGSDENFDQIIFTELNRVESQWHLLKMKEALALMPNSSINNDMSPSSWETSSHPSVHDGTASSSSLTLGPQQSPLPRAPRGNTIIAPTVMYNPAQAQRPFYRSAAPSLPNRPRGWAPPTYPYPR</sequence>
<dbReference type="SUPFAM" id="SSF49899">
    <property type="entry name" value="Concanavalin A-like lectins/glucanases"/>
    <property type="match status" value="1"/>
</dbReference>
<dbReference type="SUPFAM" id="SSF52540">
    <property type="entry name" value="P-loop containing nucleoside triphosphate hydrolases"/>
    <property type="match status" value="1"/>
</dbReference>
<dbReference type="InterPro" id="IPR027417">
    <property type="entry name" value="P-loop_NTPase"/>
</dbReference>
<dbReference type="Gene3D" id="2.60.120.920">
    <property type="match status" value="1"/>
</dbReference>
<feature type="compositionally biased region" description="Polar residues" evidence="3">
    <location>
        <begin position="473"/>
        <end position="487"/>
    </location>
</feature>
<dbReference type="CDD" id="cd12884">
    <property type="entry name" value="SPRY_hnRNP"/>
    <property type="match status" value="1"/>
</dbReference>
<dbReference type="PANTHER" id="PTHR12381">
    <property type="entry name" value="HETEROGENEOUS NUCLEAR RIBONUCLEOPROTEIN U FAMILY MEMBER"/>
    <property type="match status" value="1"/>
</dbReference>
<evidence type="ECO:0000256" key="3">
    <source>
        <dbReference type="SAM" id="MobiDB-lite"/>
    </source>
</evidence>
<keyword evidence="5" id="KW-1185">Reference proteome</keyword>
<dbReference type="InterPro" id="IPR013320">
    <property type="entry name" value="ConA-like_dom_sf"/>
</dbReference>
<dbReference type="GO" id="GO:0000380">
    <property type="term" value="P:alternative mRNA splicing, via spliceosome"/>
    <property type="evidence" value="ECO:0007669"/>
    <property type="project" value="TreeGrafter"/>
</dbReference>
<proteinExistence type="predicted"/>
<reference evidence="6" key="2">
    <citation type="submission" date="2025-08" db="UniProtKB">
        <authorList>
            <consortium name="RefSeq"/>
        </authorList>
    </citation>
    <scope>IDENTIFICATION</scope>
    <source>
        <tissue evidence="6">Leaf</tissue>
    </source>
</reference>
<evidence type="ECO:0000313" key="5">
    <source>
        <dbReference type="Proteomes" id="UP000515151"/>
    </source>
</evidence>
<reference evidence="5" key="1">
    <citation type="journal article" date="2020" name="Plant Biotechnol. J.">
        <title>The pomegranate (Punica granatum L.) draft genome dissects genetic divergence between soft- and hard-seeded cultivars.</title>
        <authorList>
            <person name="Luo X."/>
            <person name="Li H."/>
            <person name="Wu Z."/>
            <person name="Yao W."/>
            <person name="Zhao P."/>
            <person name="Cao D."/>
            <person name="Yu H."/>
            <person name="Li K."/>
            <person name="Poudel K."/>
            <person name="Zhao D."/>
            <person name="Zhang F."/>
            <person name="Xia X."/>
            <person name="Chen L."/>
            <person name="Wang Q."/>
            <person name="Jing D."/>
            <person name="Cao S."/>
        </authorList>
    </citation>
    <scope>NUCLEOTIDE SEQUENCE [LARGE SCALE GENOMIC DNA]</scope>
    <source>
        <strain evidence="5">cv. Tunisia</strain>
    </source>
</reference>
<dbReference type="Pfam" id="PF00622">
    <property type="entry name" value="SPRY"/>
    <property type="match status" value="1"/>
</dbReference>
<organism evidence="5 6">
    <name type="scientific">Punica granatum</name>
    <name type="common">Pomegranate</name>
    <dbReference type="NCBI Taxonomy" id="22663"/>
    <lineage>
        <taxon>Eukaryota</taxon>
        <taxon>Viridiplantae</taxon>
        <taxon>Streptophyta</taxon>
        <taxon>Embryophyta</taxon>
        <taxon>Tracheophyta</taxon>
        <taxon>Spermatophyta</taxon>
        <taxon>Magnoliopsida</taxon>
        <taxon>eudicotyledons</taxon>
        <taxon>Gunneridae</taxon>
        <taxon>Pentapetalae</taxon>
        <taxon>rosids</taxon>
        <taxon>malvids</taxon>
        <taxon>Myrtales</taxon>
        <taxon>Lythraceae</taxon>
        <taxon>Punica</taxon>
    </lineage>
</organism>
<dbReference type="Proteomes" id="UP000515151">
    <property type="component" value="Chromosome 4"/>
</dbReference>
<dbReference type="InterPro" id="IPR035778">
    <property type="entry name" value="SPRY_hnRNP_U"/>
</dbReference>
<feature type="region of interest" description="Disordered" evidence="3">
    <location>
        <begin position="455"/>
        <end position="495"/>
    </location>
</feature>
<protein>
    <submittedName>
        <fullName evidence="6">Heterogeneous nuclear ribonucleoprotein U-like protein 1</fullName>
    </submittedName>
</protein>
<keyword evidence="2" id="KW-0539">Nucleus</keyword>
<evidence type="ECO:0000259" key="4">
    <source>
        <dbReference type="SMART" id="SM00449"/>
    </source>
</evidence>
<dbReference type="SMART" id="SM00449">
    <property type="entry name" value="SPRY"/>
    <property type="match status" value="1"/>
</dbReference>
<accession>A0A6P8D8F0</accession>
<evidence type="ECO:0000256" key="1">
    <source>
        <dbReference type="ARBA" id="ARBA00004123"/>
    </source>
</evidence>
<dbReference type="RefSeq" id="XP_031390794.1">
    <property type="nucleotide sequence ID" value="XM_031534934.1"/>
</dbReference>
<name>A0A6P8D8F0_PUNGR</name>
<evidence type="ECO:0000256" key="2">
    <source>
        <dbReference type="ARBA" id="ARBA00023242"/>
    </source>
</evidence>
<gene>
    <name evidence="6" type="primary">LOC116203259</name>
</gene>
<comment type="subcellular location">
    <subcellularLocation>
        <location evidence="1">Nucleus</location>
    </subcellularLocation>
</comment>
<feature type="region of interest" description="Disordered" evidence="3">
    <location>
        <begin position="1"/>
        <end position="30"/>
    </location>
</feature>
<dbReference type="InterPro" id="IPR003877">
    <property type="entry name" value="SPRY_dom"/>
</dbReference>
<feature type="compositionally biased region" description="Low complexity" evidence="3">
    <location>
        <begin position="457"/>
        <end position="467"/>
    </location>
</feature>
<dbReference type="OrthoDB" id="445357at2759"/>
<dbReference type="PANTHER" id="PTHR12381:SF56">
    <property type="entry name" value="B30.2_SPRY DOMAIN-CONTAINING PROTEIN-RELATED"/>
    <property type="match status" value="1"/>
</dbReference>
<dbReference type="Gene3D" id="3.40.50.300">
    <property type="entry name" value="P-loop containing nucleotide triphosphate hydrolases"/>
    <property type="match status" value="1"/>
</dbReference>
<dbReference type="GO" id="GO:0005634">
    <property type="term" value="C:nucleus"/>
    <property type="evidence" value="ECO:0007669"/>
    <property type="project" value="UniProtKB-SubCell"/>
</dbReference>